<dbReference type="AlphaFoldDB" id="A0A2T0I079"/>
<name>A0A2T0I079_PSEFL</name>
<evidence type="ECO:0000313" key="2">
    <source>
        <dbReference type="EMBL" id="PRW88760.1"/>
    </source>
</evidence>
<reference evidence="2 3" key="1">
    <citation type="submission" date="2018-03" db="EMBL/GenBank/DDBJ databases">
        <title>Blue discolouration in mozzarella cheese caused by Pseudomonas fluorescens.</title>
        <authorList>
            <person name="Chiesa F."/>
            <person name="Dalmasso A."/>
            <person name="Lomonaco S."/>
        </authorList>
    </citation>
    <scope>NUCLEOTIDE SEQUENCE [LARGE SCALE GENOMIC DNA]</scope>
    <source>
        <strain evidence="2 3">11293</strain>
    </source>
</reference>
<accession>A0A2T0I079</accession>
<dbReference type="EMBL" id="PVUH01000015">
    <property type="protein sequence ID" value="PRW88760.1"/>
    <property type="molecule type" value="Genomic_DNA"/>
</dbReference>
<proteinExistence type="predicted"/>
<sequence length="67" mass="7350">MWERACCGEGACSRSTAQQSQAFGGASHPSASKLARHSKPAPTFDLRHPHPCIDSMIFKEQHKQVKS</sequence>
<comment type="caution">
    <text evidence="2">The sequence shown here is derived from an EMBL/GenBank/DDBJ whole genome shotgun (WGS) entry which is preliminary data.</text>
</comment>
<protein>
    <submittedName>
        <fullName evidence="2">Uncharacterized protein</fullName>
    </submittedName>
</protein>
<evidence type="ECO:0000256" key="1">
    <source>
        <dbReference type="SAM" id="MobiDB-lite"/>
    </source>
</evidence>
<organism evidence="2 3">
    <name type="scientific">Pseudomonas fluorescens</name>
    <dbReference type="NCBI Taxonomy" id="294"/>
    <lineage>
        <taxon>Bacteria</taxon>
        <taxon>Pseudomonadati</taxon>
        <taxon>Pseudomonadota</taxon>
        <taxon>Gammaproteobacteria</taxon>
        <taxon>Pseudomonadales</taxon>
        <taxon>Pseudomonadaceae</taxon>
        <taxon>Pseudomonas</taxon>
    </lineage>
</organism>
<gene>
    <name evidence="2" type="ORF">C7A10_21230</name>
</gene>
<evidence type="ECO:0000313" key="3">
    <source>
        <dbReference type="Proteomes" id="UP000239731"/>
    </source>
</evidence>
<feature type="region of interest" description="Disordered" evidence="1">
    <location>
        <begin position="18"/>
        <end position="48"/>
    </location>
</feature>
<dbReference type="Proteomes" id="UP000239731">
    <property type="component" value="Unassembled WGS sequence"/>
</dbReference>